<comment type="subcellular location">
    <subcellularLocation>
        <location evidence="1">Cell envelope</location>
    </subcellularLocation>
</comment>
<reference evidence="3 4" key="1">
    <citation type="submission" date="2017-04" db="EMBL/GenBank/DDBJ databases">
        <title>Monoglobus pectinilyticus 14 draft genome.</title>
        <authorList>
            <person name="Kim C."/>
            <person name="Rosendale D.I."/>
            <person name="Kelly W.J."/>
            <person name="Tannock G.W."/>
            <person name="Patchett M.L."/>
            <person name="Jordens J.Z."/>
        </authorList>
    </citation>
    <scope>NUCLEOTIDE SEQUENCE [LARGE SCALE GENOMIC DNA]</scope>
    <source>
        <strain evidence="3 4">14</strain>
    </source>
</reference>
<keyword evidence="2" id="KW-0732">Signal</keyword>
<dbReference type="OrthoDB" id="9790023at2"/>
<dbReference type="InterPro" id="IPR042229">
    <property type="entry name" value="Listeria/Bacterioides_rpt_sf"/>
</dbReference>
<evidence type="ECO:0000313" key="3">
    <source>
        <dbReference type="EMBL" id="AUO19455.1"/>
    </source>
</evidence>
<evidence type="ECO:0000313" key="4">
    <source>
        <dbReference type="Proteomes" id="UP000235589"/>
    </source>
</evidence>
<dbReference type="Gene3D" id="2.60.40.2700">
    <property type="match status" value="4"/>
</dbReference>
<dbReference type="GO" id="GO:0030313">
    <property type="term" value="C:cell envelope"/>
    <property type="evidence" value="ECO:0007669"/>
    <property type="project" value="UniProtKB-SubCell"/>
</dbReference>
<dbReference type="Pfam" id="PF09479">
    <property type="entry name" value="Flg_new"/>
    <property type="match status" value="1"/>
</dbReference>
<name>A0A2K9P2G5_9FIRM</name>
<dbReference type="GeneID" id="98062694"/>
<dbReference type="Gene3D" id="2.60.40.4270">
    <property type="entry name" value="Listeria-Bacteroides repeat domain"/>
    <property type="match status" value="1"/>
</dbReference>
<dbReference type="Proteomes" id="UP000235589">
    <property type="component" value="Chromosome"/>
</dbReference>
<dbReference type="KEGG" id="mpec:B9O19_01294"/>
<dbReference type="AlphaFoldDB" id="A0A2K9P2G5"/>
<feature type="signal peptide" evidence="2">
    <location>
        <begin position="1"/>
        <end position="27"/>
    </location>
</feature>
<organism evidence="3 4">
    <name type="scientific">Monoglobus pectinilyticus</name>
    <dbReference type="NCBI Taxonomy" id="1981510"/>
    <lineage>
        <taxon>Bacteria</taxon>
        <taxon>Bacillati</taxon>
        <taxon>Bacillota</taxon>
        <taxon>Clostridia</taxon>
        <taxon>Monoglobales</taxon>
        <taxon>Monoglobaceae</taxon>
        <taxon>Monoglobus</taxon>
    </lineage>
</organism>
<evidence type="ECO:0000256" key="1">
    <source>
        <dbReference type="ARBA" id="ARBA00004196"/>
    </source>
</evidence>
<dbReference type="RefSeq" id="WP_102365660.1">
    <property type="nucleotide sequence ID" value="NZ_CP020991.1"/>
</dbReference>
<proteinExistence type="predicted"/>
<dbReference type="EMBL" id="CP020991">
    <property type="protein sequence ID" value="AUO19455.1"/>
    <property type="molecule type" value="Genomic_DNA"/>
</dbReference>
<gene>
    <name evidence="3" type="ORF">B9O19_01294</name>
</gene>
<keyword evidence="4" id="KW-1185">Reference proteome</keyword>
<evidence type="ECO:0000256" key="2">
    <source>
        <dbReference type="SAM" id="SignalP"/>
    </source>
</evidence>
<protein>
    <recommendedName>
        <fullName evidence="5">Ig-like domain-containing protein</fullName>
    </recommendedName>
</protein>
<sequence length="634" mass="70446">MKYFIKVMSLTFVLLFCFICSMPKITAEETGAINIEHAFINDYYPVVGERIYVKVYTSDIFDIPANDTEESFSYQWYKNDVNSNNGGVPLAGAEEKYYIPLSEDAGSYLYCKVTGNGKYTGEIITGPTCSAVEKTAEIGGAYIVENRNSIPKLGQEIIGCLFRYGSVVFDDYLYPAKTPVDTAIYGDEVAEYQWYRTKEENNTGGEPIVGANSYKFTPTSEDYGFHLYFTASGKGGYFGSVTSNVTSYPISIVDGGGGSGDGYFPLSLSIEGAAVNHAVLTTDKYSWVKYQWYRNDFAENSGGTPIPGATFYKYTVTAEDVGKYLYVAVKKTEDDKTESVVSPVTDMISNTSVELLNVIIEKGDKSNPKRHIKLTSESSMPKNATATVQWYRNDVMSNSGGEPILGASYSSYTPTLYDVGKYLYCVYTPVFPFTGKPVYSEVTAAVENTATVFFDSNGADSGIGCEDIEIGGTIENIDTFVLEREGYEFIGWGTAPDKNVSDFDKNTIVENDITLYALWNKIICSPEPTSDVNPSPGKVPNIILRYTDNGDLVTKNFVTNREIEILLEQNKNLYSLYVVSYDKNGMLKNCKYLDECDSECSLLYIADDDSYTLKVFLWEDMKSVLDCIVLSRFE</sequence>
<evidence type="ECO:0008006" key="5">
    <source>
        <dbReference type="Google" id="ProtNLM"/>
    </source>
</evidence>
<accession>A0A2K9P2G5</accession>
<dbReference type="InterPro" id="IPR013378">
    <property type="entry name" value="InlB-like_B-rpt"/>
</dbReference>
<dbReference type="PANTHER" id="PTHR31149">
    <property type="entry name" value="EXPRESSED PROTEIN"/>
    <property type="match status" value="1"/>
</dbReference>
<dbReference type="PANTHER" id="PTHR31149:SF11">
    <property type="entry name" value="187-KDA MICROTUBULE-ASSOCIATED PROTEIN AIR9"/>
    <property type="match status" value="1"/>
</dbReference>
<feature type="chain" id="PRO_5014837028" description="Ig-like domain-containing protein" evidence="2">
    <location>
        <begin position="28"/>
        <end position="634"/>
    </location>
</feature>